<comment type="subcellular location">
    <subcellularLocation>
        <location evidence="1">Membrane</location>
        <topology evidence="1">Multi-pass membrane protein</topology>
    </subcellularLocation>
</comment>
<feature type="transmembrane region" description="Helical" evidence="5">
    <location>
        <begin position="231"/>
        <end position="247"/>
    </location>
</feature>
<feature type="transmembrane region" description="Helical" evidence="5">
    <location>
        <begin position="168"/>
        <end position="190"/>
    </location>
</feature>
<evidence type="ECO:0000256" key="4">
    <source>
        <dbReference type="ARBA" id="ARBA00023136"/>
    </source>
</evidence>
<dbReference type="CDD" id="cd09323">
    <property type="entry name" value="TDT_SLAC1_like"/>
    <property type="match status" value="1"/>
</dbReference>
<dbReference type="PANTHER" id="PTHR37955:SF1">
    <property type="entry name" value="DEP DOMAIN-CONTAINING PROTEIN"/>
    <property type="match status" value="1"/>
</dbReference>
<evidence type="ECO:0000256" key="5">
    <source>
        <dbReference type="SAM" id="Phobius"/>
    </source>
</evidence>
<keyword evidence="4 5" id="KW-0472">Membrane</keyword>
<evidence type="ECO:0000256" key="2">
    <source>
        <dbReference type="ARBA" id="ARBA00022692"/>
    </source>
</evidence>
<dbReference type="Proteomes" id="UP000664835">
    <property type="component" value="Unassembled WGS sequence"/>
</dbReference>
<feature type="transmembrane region" description="Helical" evidence="5">
    <location>
        <begin position="109"/>
        <end position="130"/>
    </location>
</feature>
<proteinExistence type="predicted"/>
<sequence length="333" mass="37709">MAEQSARLAYFPINLFGAVMGFSGLALALLKASQLSWITSTLFMSLSLITVVLFVLISALYLVKSIKYPEEVKHDIHHPVAVHFFPAFSISLLLLSLLIKEFSPLIGSVFWHLGMVLHLALTVMLLSSWMHHEKWQITHMNPAWFIPVVGNIVIPLGAVHFSNIELGWFFFSIGFVFWVILFAIVMYRIFFHPPMLKLLEPTLFILIAPPAVGYLSYLALNGGELDVFARVLYYTALFMTILLLAQLPRFIKIPYALSWWAYSFPIAAITLASMSFYEKLNLSIFSYIGIILLIVLSALIAFLSFKTLIAVKNRQLCKPHPQMKPPQPTISEK</sequence>
<keyword evidence="7" id="KW-1185">Reference proteome</keyword>
<protein>
    <submittedName>
        <fullName evidence="6">SLAC1 anion channel family protein</fullName>
    </submittedName>
</protein>
<evidence type="ECO:0000313" key="7">
    <source>
        <dbReference type="Proteomes" id="UP000664835"/>
    </source>
</evidence>
<dbReference type="PANTHER" id="PTHR37955">
    <property type="entry name" value="TELLURITE RESISTANCE PROTEIN TEHA"/>
    <property type="match status" value="1"/>
</dbReference>
<organism evidence="6 7">
    <name type="scientific">Thiomicrorhabdus marina</name>
    <dbReference type="NCBI Taxonomy" id="2818442"/>
    <lineage>
        <taxon>Bacteria</taxon>
        <taxon>Pseudomonadati</taxon>
        <taxon>Pseudomonadota</taxon>
        <taxon>Gammaproteobacteria</taxon>
        <taxon>Thiotrichales</taxon>
        <taxon>Piscirickettsiaceae</taxon>
        <taxon>Thiomicrorhabdus</taxon>
    </lineage>
</organism>
<feature type="transmembrane region" description="Helical" evidence="5">
    <location>
        <begin position="202"/>
        <end position="219"/>
    </location>
</feature>
<feature type="transmembrane region" description="Helical" evidence="5">
    <location>
        <begin position="283"/>
        <end position="305"/>
    </location>
</feature>
<dbReference type="InterPro" id="IPR052951">
    <property type="entry name" value="Tellurite_res_ion_channel"/>
</dbReference>
<evidence type="ECO:0000256" key="1">
    <source>
        <dbReference type="ARBA" id="ARBA00004141"/>
    </source>
</evidence>
<feature type="transmembrane region" description="Helical" evidence="5">
    <location>
        <begin position="9"/>
        <end position="30"/>
    </location>
</feature>
<dbReference type="RefSeq" id="WP_208150577.1">
    <property type="nucleotide sequence ID" value="NZ_JAGETV010000022.1"/>
</dbReference>
<accession>A0ABS3Q6M5</accession>
<dbReference type="Pfam" id="PF03595">
    <property type="entry name" value="SLAC1"/>
    <property type="match status" value="1"/>
</dbReference>
<keyword evidence="3 5" id="KW-1133">Transmembrane helix</keyword>
<evidence type="ECO:0000256" key="3">
    <source>
        <dbReference type="ARBA" id="ARBA00022989"/>
    </source>
</evidence>
<feature type="transmembrane region" description="Helical" evidence="5">
    <location>
        <begin position="259"/>
        <end position="277"/>
    </location>
</feature>
<evidence type="ECO:0000313" key="6">
    <source>
        <dbReference type="EMBL" id="MBO1927962.1"/>
    </source>
</evidence>
<dbReference type="EMBL" id="JAGETV010000022">
    <property type="protein sequence ID" value="MBO1927962.1"/>
    <property type="molecule type" value="Genomic_DNA"/>
</dbReference>
<reference evidence="6 7" key="1">
    <citation type="submission" date="2021-03" db="EMBL/GenBank/DDBJ databases">
        <title>Thiomicrorhabdus sp.nov.,novel sulfur-oxidizing bacteria isolated from coastal sediment.</title>
        <authorList>
            <person name="Liu X."/>
        </authorList>
    </citation>
    <scope>NUCLEOTIDE SEQUENCE [LARGE SCALE GENOMIC DNA]</scope>
    <source>
        <strain evidence="6 7">6S2-11</strain>
    </source>
</reference>
<feature type="transmembrane region" description="Helical" evidence="5">
    <location>
        <begin position="42"/>
        <end position="63"/>
    </location>
</feature>
<dbReference type="Gene3D" id="1.50.10.150">
    <property type="entry name" value="Voltage-dependent anion channel"/>
    <property type="match status" value="1"/>
</dbReference>
<feature type="transmembrane region" description="Helical" evidence="5">
    <location>
        <begin position="84"/>
        <end position="103"/>
    </location>
</feature>
<feature type="transmembrane region" description="Helical" evidence="5">
    <location>
        <begin position="142"/>
        <end position="162"/>
    </location>
</feature>
<dbReference type="InterPro" id="IPR004695">
    <property type="entry name" value="SLAC1/Mae1/Ssu1/TehA"/>
</dbReference>
<keyword evidence="2 5" id="KW-0812">Transmembrane</keyword>
<comment type="caution">
    <text evidence="6">The sequence shown here is derived from an EMBL/GenBank/DDBJ whole genome shotgun (WGS) entry which is preliminary data.</text>
</comment>
<dbReference type="InterPro" id="IPR038665">
    <property type="entry name" value="Voltage-dep_anion_channel_sf"/>
</dbReference>
<name>A0ABS3Q6M5_9GAMM</name>
<gene>
    <name evidence="6" type="ORF">J3998_10285</name>
</gene>